<sequence length="138" mass="14829">MGTGIVSTTLYVNDAGTDILRWAALARFAVLVPAYGWRLLRRRERFVADLLGPRAFAVAGAFPASGTLGWWCWTTAFRSCSSPPPEARPSLDQVNGTWFLRSVRPESVAVAAASLARVTPGDVLAVPAVVCWAVGLVR</sequence>
<dbReference type="Gene3D" id="1.50.10.150">
    <property type="entry name" value="Voltage-dependent anion channel"/>
    <property type="match status" value="1"/>
</dbReference>
<dbReference type="InterPro" id="IPR038665">
    <property type="entry name" value="Voltage-dep_anion_channel_sf"/>
</dbReference>
<evidence type="ECO:0000256" key="2">
    <source>
        <dbReference type="ARBA" id="ARBA00022692"/>
    </source>
</evidence>
<keyword evidence="3" id="KW-1133">Transmembrane helix</keyword>
<dbReference type="Proteomes" id="UP001551011">
    <property type="component" value="Unassembled WGS sequence"/>
</dbReference>
<evidence type="ECO:0000256" key="4">
    <source>
        <dbReference type="ARBA" id="ARBA00023136"/>
    </source>
</evidence>
<protein>
    <recommendedName>
        <fullName evidence="7">Integral membrane protein</fullName>
    </recommendedName>
</protein>
<dbReference type="EMBL" id="JBFAEG010000020">
    <property type="protein sequence ID" value="MEU5710432.1"/>
    <property type="molecule type" value="Genomic_DNA"/>
</dbReference>
<dbReference type="InterPro" id="IPR004695">
    <property type="entry name" value="SLAC1/Mae1/Ssu1/TehA"/>
</dbReference>
<proteinExistence type="predicted"/>
<evidence type="ECO:0000256" key="3">
    <source>
        <dbReference type="ARBA" id="ARBA00022989"/>
    </source>
</evidence>
<keyword evidence="4" id="KW-0472">Membrane</keyword>
<reference evidence="5 6" key="1">
    <citation type="submission" date="2024-06" db="EMBL/GenBank/DDBJ databases">
        <title>The Natural Products Discovery Center: Release of the First 8490 Sequenced Strains for Exploring Actinobacteria Biosynthetic Diversity.</title>
        <authorList>
            <person name="Kalkreuter E."/>
            <person name="Kautsar S.A."/>
            <person name="Yang D."/>
            <person name="Bader C.D."/>
            <person name="Teijaro C.N."/>
            <person name="Fluegel L."/>
            <person name="Davis C.M."/>
            <person name="Simpson J.R."/>
            <person name="Lauterbach L."/>
            <person name="Steele A.D."/>
            <person name="Gui C."/>
            <person name="Meng S."/>
            <person name="Li G."/>
            <person name="Viehrig K."/>
            <person name="Ye F."/>
            <person name="Su P."/>
            <person name="Kiefer A.F."/>
            <person name="Nichols A."/>
            <person name="Cepeda A.J."/>
            <person name="Yan W."/>
            <person name="Fan B."/>
            <person name="Jiang Y."/>
            <person name="Adhikari A."/>
            <person name="Zheng C.-J."/>
            <person name="Schuster L."/>
            <person name="Cowan T.M."/>
            <person name="Smanski M.J."/>
            <person name="Chevrette M.G."/>
            <person name="De Carvalho L.P.S."/>
            <person name="Shen B."/>
        </authorList>
    </citation>
    <scope>NUCLEOTIDE SEQUENCE [LARGE SCALE GENOMIC DNA]</scope>
    <source>
        <strain evidence="5 6">NPDC020594</strain>
    </source>
</reference>
<comment type="subcellular location">
    <subcellularLocation>
        <location evidence="1">Membrane</location>
        <topology evidence="1">Multi-pass membrane protein</topology>
    </subcellularLocation>
</comment>
<organism evidence="5 6">
    <name type="scientific">Streptomyces flaveolus</name>
    <dbReference type="NCBI Taxonomy" id="67297"/>
    <lineage>
        <taxon>Bacteria</taxon>
        <taxon>Bacillati</taxon>
        <taxon>Actinomycetota</taxon>
        <taxon>Actinomycetes</taxon>
        <taxon>Kitasatosporales</taxon>
        <taxon>Streptomycetaceae</taxon>
        <taxon>Streptomyces</taxon>
    </lineage>
</organism>
<gene>
    <name evidence="5" type="ORF">AB0H04_26750</name>
</gene>
<keyword evidence="2" id="KW-0812">Transmembrane</keyword>
<name>A0ABV3AEQ9_9ACTN</name>
<evidence type="ECO:0000256" key="1">
    <source>
        <dbReference type="ARBA" id="ARBA00004141"/>
    </source>
</evidence>
<evidence type="ECO:0000313" key="5">
    <source>
        <dbReference type="EMBL" id="MEU5710432.1"/>
    </source>
</evidence>
<evidence type="ECO:0000313" key="6">
    <source>
        <dbReference type="Proteomes" id="UP001551011"/>
    </source>
</evidence>
<keyword evidence="6" id="KW-1185">Reference proteome</keyword>
<accession>A0ABV3AEQ9</accession>
<dbReference type="RefSeq" id="WP_053211829.1">
    <property type="nucleotide sequence ID" value="NZ_JBFAEG010000020.1"/>
</dbReference>
<dbReference type="Pfam" id="PF03595">
    <property type="entry name" value="SLAC1"/>
    <property type="match status" value="1"/>
</dbReference>
<comment type="caution">
    <text evidence="5">The sequence shown here is derived from an EMBL/GenBank/DDBJ whole genome shotgun (WGS) entry which is preliminary data.</text>
</comment>
<evidence type="ECO:0008006" key="7">
    <source>
        <dbReference type="Google" id="ProtNLM"/>
    </source>
</evidence>